<keyword evidence="3 6" id="KW-0238">DNA-binding</keyword>
<dbReference type="PANTHER" id="PTHR30146:SF95">
    <property type="entry name" value="RIBOSE OPERON REPRESSOR"/>
    <property type="match status" value="1"/>
</dbReference>
<dbReference type="PROSITE" id="PS50932">
    <property type="entry name" value="HTH_LACI_2"/>
    <property type="match status" value="1"/>
</dbReference>
<comment type="caution">
    <text evidence="6">The sequence shown here is derived from an EMBL/GenBank/DDBJ whole genome shotgun (WGS) entry which is preliminary data.</text>
</comment>
<dbReference type="SUPFAM" id="SSF53822">
    <property type="entry name" value="Periplasmic binding protein-like I"/>
    <property type="match status" value="1"/>
</dbReference>
<dbReference type="RefSeq" id="WP_307337504.1">
    <property type="nucleotide sequence ID" value="NZ_JAUSUQ010000004.1"/>
</dbReference>
<evidence type="ECO:0000313" key="7">
    <source>
        <dbReference type="Proteomes" id="UP001232445"/>
    </source>
</evidence>
<evidence type="ECO:0000313" key="6">
    <source>
        <dbReference type="EMBL" id="MDQ0338711.1"/>
    </source>
</evidence>
<evidence type="ECO:0000259" key="5">
    <source>
        <dbReference type="PROSITE" id="PS50932"/>
    </source>
</evidence>
<dbReference type="InterPro" id="IPR028082">
    <property type="entry name" value="Peripla_BP_I"/>
</dbReference>
<evidence type="ECO:0000256" key="3">
    <source>
        <dbReference type="ARBA" id="ARBA00023125"/>
    </source>
</evidence>
<dbReference type="Pfam" id="PF00356">
    <property type="entry name" value="LacI"/>
    <property type="match status" value="1"/>
</dbReference>
<sequence>MSTIRDVAKRAQVSVATVSRVINNSGYVQSETRERVLKAMQDLNYKPNAIAQSLNHKKTRNIALVVPDITNPFFPELARAVEDVARIYGYTVILCNSDEDLKKEQGYMDIIQQKYIDGLILVSHTLKLNHLIDEVPVVLLDRLVDQNIPTVTAKNYEGAILATRHLLDIGCRKIGHICGPKYIPTAQRRLQGYLHVVEQMEWFSDSLIVEGNFQLELAKEATLHLLAEHADIDGIFAGNDLMAVGALKAIHQTGRKVPQDIALIGFDGIFLSKAMEPELSTVAQPIYDMGAIATRLLLKKIEDQPIDSAYHELDVTLLQRASTRR</sequence>
<dbReference type="Pfam" id="PF13377">
    <property type="entry name" value="Peripla_BP_3"/>
    <property type="match status" value="1"/>
</dbReference>
<dbReference type="SUPFAM" id="SSF47413">
    <property type="entry name" value="lambda repressor-like DNA-binding domains"/>
    <property type="match status" value="1"/>
</dbReference>
<dbReference type="SMART" id="SM00354">
    <property type="entry name" value="HTH_LACI"/>
    <property type="match status" value="1"/>
</dbReference>
<evidence type="ECO:0000256" key="1">
    <source>
        <dbReference type="ARBA" id="ARBA00022491"/>
    </source>
</evidence>
<dbReference type="CDD" id="cd06291">
    <property type="entry name" value="PBP1_Qymf-like"/>
    <property type="match status" value="1"/>
</dbReference>
<dbReference type="InterPro" id="IPR000843">
    <property type="entry name" value="HTH_LacI"/>
</dbReference>
<dbReference type="PANTHER" id="PTHR30146">
    <property type="entry name" value="LACI-RELATED TRANSCRIPTIONAL REPRESSOR"/>
    <property type="match status" value="1"/>
</dbReference>
<accession>A0ABU0CQM6</accession>
<gene>
    <name evidence="6" type="ORF">J2S00_001497</name>
</gene>
<dbReference type="InterPro" id="IPR046335">
    <property type="entry name" value="LacI/GalR-like_sensor"/>
</dbReference>
<dbReference type="Gene3D" id="1.10.260.40">
    <property type="entry name" value="lambda repressor-like DNA-binding domains"/>
    <property type="match status" value="1"/>
</dbReference>
<name>A0ABU0CQM6_9BACI</name>
<dbReference type="EMBL" id="JAUSUQ010000004">
    <property type="protein sequence ID" value="MDQ0338711.1"/>
    <property type="molecule type" value="Genomic_DNA"/>
</dbReference>
<reference evidence="6 7" key="1">
    <citation type="submission" date="2023-07" db="EMBL/GenBank/DDBJ databases">
        <title>Genomic Encyclopedia of Type Strains, Phase IV (KMG-IV): sequencing the most valuable type-strain genomes for metagenomic binning, comparative biology and taxonomic classification.</title>
        <authorList>
            <person name="Goeker M."/>
        </authorList>
    </citation>
    <scope>NUCLEOTIDE SEQUENCE [LARGE SCALE GENOMIC DNA]</scope>
    <source>
        <strain evidence="6 7">DSM 17740</strain>
    </source>
</reference>
<dbReference type="Proteomes" id="UP001232445">
    <property type="component" value="Unassembled WGS sequence"/>
</dbReference>
<keyword evidence="4" id="KW-0804">Transcription</keyword>
<dbReference type="InterPro" id="IPR010982">
    <property type="entry name" value="Lambda_DNA-bd_dom_sf"/>
</dbReference>
<evidence type="ECO:0000256" key="4">
    <source>
        <dbReference type="ARBA" id="ARBA00023163"/>
    </source>
</evidence>
<dbReference type="GO" id="GO:0003677">
    <property type="term" value="F:DNA binding"/>
    <property type="evidence" value="ECO:0007669"/>
    <property type="project" value="UniProtKB-KW"/>
</dbReference>
<protein>
    <submittedName>
        <fullName evidence="6">DNA-binding LacI/PurR family transcriptional regulator</fullName>
    </submittedName>
</protein>
<proteinExistence type="predicted"/>
<dbReference type="PRINTS" id="PR00036">
    <property type="entry name" value="HTHLACI"/>
</dbReference>
<evidence type="ECO:0000256" key="2">
    <source>
        <dbReference type="ARBA" id="ARBA00023015"/>
    </source>
</evidence>
<keyword evidence="7" id="KW-1185">Reference proteome</keyword>
<dbReference type="PROSITE" id="PS00356">
    <property type="entry name" value="HTH_LACI_1"/>
    <property type="match status" value="1"/>
</dbReference>
<organism evidence="6 7">
    <name type="scientific">Caldalkalibacillus uzonensis</name>
    <dbReference type="NCBI Taxonomy" id="353224"/>
    <lineage>
        <taxon>Bacteria</taxon>
        <taxon>Bacillati</taxon>
        <taxon>Bacillota</taxon>
        <taxon>Bacilli</taxon>
        <taxon>Bacillales</taxon>
        <taxon>Bacillaceae</taxon>
        <taxon>Caldalkalibacillus</taxon>
    </lineage>
</organism>
<dbReference type="CDD" id="cd01392">
    <property type="entry name" value="HTH_LacI"/>
    <property type="match status" value="1"/>
</dbReference>
<keyword evidence="1" id="KW-0678">Repressor</keyword>
<feature type="domain" description="HTH lacI-type" evidence="5">
    <location>
        <begin position="2"/>
        <end position="56"/>
    </location>
</feature>
<keyword evidence="2" id="KW-0805">Transcription regulation</keyword>
<dbReference type="Gene3D" id="3.40.50.2300">
    <property type="match status" value="2"/>
</dbReference>